<accession>E4XNW8</accession>
<name>E4XNW8_OIKDI</name>
<dbReference type="EMBL" id="FN653086">
    <property type="protein sequence ID" value="CBY11556.1"/>
    <property type="molecule type" value="Genomic_DNA"/>
</dbReference>
<dbReference type="AlphaFoldDB" id="E4XNW8"/>
<dbReference type="InParanoid" id="E4XNW8"/>
<evidence type="ECO:0000313" key="1">
    <source>
        <dbReference type="EMBL" id="CBY11556.1"/>
    </source>
</evidence>
<protein>
    <submittedName>
        <fullName evidence="1">Uncharacterized protein</fullName>
    </submittedName>
</protein>
<proteinExistence type="predicted"/>
<dbReference type="Proteomes" id="UP000001307">
    <property type="component" value="Unassembled WGS sequence"/>
</dbReference>
<gene>
    <name evidence="1" type="ORF">GSOID_T00016723001</name>
</gene>
<keyword evidence="2" id="KW-1185">Reference proteome</keyword>
<evidence type="ECO:0000313" key="2">
    <source>
        <dbReference type="Proteomes" id="UP000001307"/>
    </source>
</evidence>
<sequence length="194" mass="22593">MVFLGLIFNLCRDGYYKITGKDKKVSDLSSFKSHKNVIQNIIYEFENLKRCLKAYSKVAQEKVTFAQFQCLVCSSTKREIKDRFLSAERPTSGSDNDDCWYPRRNSSNLQTCETGCYHLYYAYRLKSVGERRSRIEYTTVERGCRYFKNDQRGQKYLFPTSGECDYNRNFDGCPIELDSLNYGNHGSIQAKGLK</sequence>
<reference evidence="1 2" key="1">
    <citation type="journal article" date="2010" name="Science">
        <title>Plasticity of animal genome architecture unmasked by rapid evolution of a pelagic tunicate.</title>
        <authorList>
            <person name="Denoeud F."/>
            <person name="Henriet S."/>
            <person name="Mungpakdee S."/>
            <person name="Aury J.M."/>
            <person name="Da Silva C."/>
            <person name="Brinkmann H."/>
            <person name="Mikhaleva J."/>
            <person name="Olsen L.C."/>
            <person name="Jubin C."/>
            <person name="Canestro C."/>
            <person name="Bouquet J.M."/>
            <person name="Danks G."/>
            <person name="Poulain J."/>
            <person name="Campsteijn C."/>
            <person name="Adamski M."/>
            <person name="Cross I."/>
            <person name="Yadetie F."/>
            <person name="Muffato M."/>
            <person name="Louis A."/>
            <person name="Butcher S."/>
            <person name="Tsagkogeorga G."/>
            <person name="Konrad A."/>
            <person name="Singh S."/>
            <person name="Jensen M.F."/>
            <person name="Cong E.H."/>
            <person name="Eikeseth-Otteraa H."/>
            <person name="Noel B."/>
            <person name="Anthouard V."/>
            <person name="Porcel B.M."/>
            <person name="Kachouri-Lafond R."/>
            <person name="Nishino A."/>
            <person name="Ugolini M."/>
            <person name="Chourrout P."/>
            <person name="Nishida H."/>
            <person name="Aasland R."/>
            <person name="Huzurbazar S."/>
            <person name="Westhof E."/>
            <person name="Delsuc F."/>
            <person name="Lehrach H."/>
            <person name="Reinhardt R."/>
            <person name="Weissenbach J."/>
            <person name="Roy S.W."/>
            <person name="Artiguenave F."/>
            <person name="Postlethwait J.H."/>
            <person name="Manak J.R."/>
            <person name="Thompson E.M."/>
            <person name="Jaillon O."/>
            <person name="Du Pasquier L."/>
            <person name="Boudinot P."/>
            <person name="Liberles D.A."/>
            <person name="Volff J.N."/>
            <person name="Philippe H."/>
            <person name="Lenhard B."/>
            <person name="Roest Crollius H."/>
            <person name="Wincker P."/>
            <person name="Chourrout D."/>
        </authorList>
    </citation>
    <scope>NUCLEOTIDE SEQUENCE [LARGE SCALE GENOMIC DNA]</scope>
</reference>
<organism evidence="1 2">
    <name type="scientific">Oikopleura dioica</name>
    <name type="common">Tunicate</name>
    <dbReference type="NCBI Taxonomy" id="34765"/>
    <lineage>
        <taxon>Eukaryota</taxon>
        <taxon>Metazoa</taxon>
        <taxon>Chordata</taxon>
        <taxon>Tunicata</taxon>
        <taxon>Appendicularia</taxon>
        <taxon>Copelata</taxon>
        <taxon>Oikopleuridae</taxon>
        <taxon>Oikopleura</taxon>
    </lineage>
</organism>